<dbReference type="PANTHER" id="PTHR33217:SF8">
    <property type="entry name" value="MUTATOR FAMILY TRANSPOSASE"/>
    <property type="match status" value="1"/>
</dbReference>
<keyword evidence="3 6" id="KW-0815">Transposition</keyword>
<protein>
    <recommendedName>
        <fullName evidence="6">Mutator family transposase</fullName>
    </recommendedName>
</protein>
<comment type="function">
    <text evidence="1 6">Required for the transposition of the insertion element.</text>
</comment>
<dbReference type="GO" id="GO:0004803">
    <property type="term" value="F:transposase activity"/>
    <property type="evidence" value="ECO:0007669"/>
    <property type="project" value="UniProtKB-UniRule"/>
</dbReference>
<evidence type="ECO:0000313" key="8">
    <source>
        <dbReference type="Proteomes" id="UP000092544"/>
    </source>
</evidence>
<evidence type="ECO:0000256" key="5">
    <source>
        <dbReference type="ARBA" id="ARBA00023172"/>
    </source>
</evidence>
<evidence type="ECO:0000256" key="3">
    <source>
        <dbReference type="ARBA" id="ARBA00022578"/>
    </source>
</evidence>
<keyword evidence="8" id="KW-1185">Reference proteome</keyword>
<evidence type="ECO:0000256" key="1">
    <source>
        <dbReference type="ARBA" id="ARBA00002190"/>
    </source>
</evidence>
<evidence type="ECO:0000256" key="6">
    <source>
        <dbReference type="RuleBase" id="RU365089"/>
    </source>
</evidence>
<keyword evidence="6" id="KW-0814">Transposable element</keyword>
<gene>
    <name evidence="7" type="ORF">MSP8886_04397</name>
</gene>
<name>A0A1A8TVL2_9GAMM</name>
<dbReference type="GO" id="GO:0003677">
    <property type="term" value="F:DNA binding"/>
    <property type="evidence" value="ECO:0007669"/>
    <property type="project" value="UniProtKB-UniRule"/>
</dbReference>
<dbReference type="PANTHER" id="PTHR33217">
    <property type="entry name" value="TRANSPOSASE FOR INSERTION SEQUENCE ELEMENT IS1081"/>
    <property type="match status" value="1"/>
</dbReference>
<evidence type="ECO:0000313" key="7">
    <source>
        <dbReference type="EMBL" id="SBS38134.1"/>
    </source>
</evidence>
<keyword evidence="5 6" id="KW-0233">DNA recombination</keyword>
<dbReference type="Proteomes" id="UP000092544">
    <property type="component" value="Unassembled WGS sequence"/>
</dbReference>
<dbReference type="Pfam" id="PF00872">
    <property type="entry name" value="Transposase_mut"/>
    <property type="match status" value="1"/>
</dbReference>
<organism evidence="7 8">
    <name type="scientific">Marinomonas spartinae</name>
    <dbReference type="NCBI Taxonomy" id="1792290"/>
    <lineage>
        <taxon>Bacteria</taxon>
        <taxon>Pseudomonadati</taxon>
        <taxon>Pseudomonadota</taxon>
        <taxon>Gammaproteobacteria</taxon>
        <taxon>Oceanospirillales</taxon>
        <taxon>Oceanospirillaceae</taxon>
        <taxon>Marinomonas</taxon>
    </lineage>
</organism>
<comment type="similarity">
    <text evidence="2 6">Belongs to the transposase mutator family.</text>
</comment>
<keyword evidence="4 6" id="KW-0238">DNA-binding</keyword>
<proteinExistence type="inferred from homology"/>
<dbReference type="NCBIfam" id="NF033543">
    <property type="entry name" value="transpos_IS256"/>
    <property type="match status" value="1"/>
</dbReference>
<dbReference type="AlphaFoldDB" id="A0A1A8TVL2"/>
<dbReference type="OrthoDB" id="9793302at2"/>
<dbReference type="GO" id="GO:0006313">
    <property type="term" value="P:DNA transposition"/>
    <property type="evidence" value="ECO:0007669"/>
    <property type="project" value="UniProtKB-UniRule"/>
</dbReference>
<accession>A0A1A8TVL2</accession>
<reference evidence="7 8" key="1">
    <citation type="submission" date="2016-06" db="EMBL/GenBank/DDBJ databases">
        <authorList>
            <person name="Kjaerup R.B."/>
            <person name="Dalgaard T.S."/>
            <person name="Juul-Madsen H.R."/>
        </authorList>
    </citation>
    <scope>NUCLEOTIDE SEQUENCE [LARGE SCALE GENOMIC DNA]</scope>
    <source>
        <strain evidence="7 8">CECT 8886</strain>
    </source>
</reference>
<dbReference type="STRING" id="1792290.MSP8886_04397"/>
<dbReference type="InterPro" id="IPR001207">
    <property type="entry name" value="Transposase_mutator"/>
</dbReference>
<evidence type="ECO:0000256" key="4">
    <source>
        <dbReference type="ARBA" id="ARBA00023125"/>
    </source>
</evidence>
<dbReference type="RefSeq" id="WP_067021209.1">
    <property type="nucleotide sequence ID" value="NZ_FLOB01000034.1"/>
</dbReference>
<sequence>MDTLKLNHTQIQAAVDQLTSQQDGVNRLLEMAMNSLMKAERSAYLEAATKGNKANGYRSVTGYGIGDSLSLQIPRDRLGSFKPTLLNVMKDQTDSLNELCFELYAKGLTTRDIESITETIYGQHLSKSQISRITSSLSEAMQAFRDRPLNEYYPILYLDATFVKTKRERVSSEAYYIALAVLPDMTREVIGIYNAPTESASFWDEICQDLKRRGLRQVDLFVTDNLTELDSTIEKHFNAAIQKCVLHLKRSILNKTKKQHRLEMASDLNAVFQLDNREDTKEALLKRAQDVSLKWRNYYPHLKRLEDGDWLSYYATYLDFEYEIRNMIYTTNWIERLNKAFKRTLKIRNSMPNVESVLTLLSKVAIDMNSSTYRHPVSRFQKSHLFK</sequence>
<evidence type="ECO:0000256" key="2">
    <source>
        <dbReference type="ARBA" id="ARBA00010961"/>
    </source>
</evidence>
<dbReference type="EMBL" id="FLOB01000034">
    <property type="protein sequence ID" value="SBS38134.1"/>
    <property type="molecule type" value="Genomic_DNA"/>
</dbReference>